<keyword evidence="3" id="KW-0223">Dioxygenase</keyword>
<proteinExistence type="predicted"/>
<dbReference type="PROSITE" id="PS51819">
    <property type="entry name" value="VOC"/>
    <property type="match status" value="2"/>
</dbReference>
<dbReference type="KEGG" id="taa:NMY3_01210"/>
<accession>A0A654LW33</accession>
<dbReference type="RefSeq" id="WP_196817883.1">
    <property type="nucleotide sequence ID" value="NZ_CP012850.1"/>
</dbReference>
<dbReference type="PANTHER" id="PTHR43279:SF1">
    <property type="entry name" value="CATECHOL-2,3-DIOXYGENASE"/>
    <property type="match status" value="1"/>
</dbReference>
<protein>
    <submittedName>
        <fullName evidence="3">Catechol-2,3-dioxygenase</fullName>
        <ecNumber evidence="3">1.13.11.2</ecNumber>
    </submittedName>
</protein>
<evidence type="ECO:0000313" key="4">
    <source>
        <dbReference type="Proteomes" id="UP000058925"/>
    </source>
</evidence>
<dbReference type="InterPro" id="IPR037523">
    <property type="entry name" value="VOC_core"/>
</dbReference>
<gene>
    <name evidence="3" type="primary">catE_1</name>
    <name evidence="3" type="ORF">NMY3_01210</name>
</gene>
<keyword evidence="1" id="KW-0479">Metal-binding</keyword>
<organism evidence="3 4">
    <name type="scientific">Candidatus Nitrosocosmicus oleophilus</name>
    <dbReference type="NCBI Taxonomy" id="1353260"/>
    <lineage>
        <taxon>Archaea</taxon>
        <taxon>Nitrososphaerota</taxon>
        <taxon>Nitrososphaeria</taxon>
        <taxon>Nitrososphaerales</taxon>
        <taxon>Nitrososphaeraceae</taxon>
        <taxon>Candidatus Nitrosocosmicus</taxon>
    </lineage>
</organism>
<evidence type="ECO:0000256" key="1">
    <source>
        <dbReference type="ARBA" id="ARBA00022723"/>
    </source>
</evidence>
<feature type="domain" description="VOC" evidence="2">
    <location>
        <begin position="189"/>
        <end position="315"/>
    </location>
</feature>
<evidence type="ECO:0000259" key="2">
    <source>
        <dbReference type="PROSITE" id="PS51819"/>
    </source>
</evidence>
<dbReference type="GeneID" id="60421291"/>
<dbReference type="EMBL" id="CP012850">
    <property type="protein sequence ID" value="ALI35415.1"/>
    <property type="molecule type" value="Genomic_DNA"/>
</dbReference>
<dbReference type="Gene3D" id="3.10.180.10">
    <property type="entry name" value="2,3-Dihydroxybiphenyl 1,2-Dioxygenase, domain 1"/>
    <property type="match status" value="2"/>
</dbReference>
<dbReference type="PROSITE" id="PS00934">
    <property type="entry name" value="GLYOXALASE_I_1"/>
    <property type="match status" value="1"/>
</dbReference>
<dbReference type="Proteomes" id="UP000058925">
    <property type="component" value="Chromosome"/>
</dbReference>
<keyword evidence="3" id="KW-0560">Oxidoreductase</keyword>
<dbReference type="SUPFAM" id="SSF54593">
    <property type="entry name" value="Glyoxalase/Bleomycin resistance protein/Dihydroxybiphenyl dioxygenase"/>
    <property type="match status" value="2"/>
</dbReference>
<reference evidence="4" key="1">
    <citation type="submission" date="2015-10" db="EMBL/GenBank/DDBJ databases">
        <title>Niche specialization of a soil ammonia-oxidizing archaeon, Candidatus Nitrosocosmicus oleophilus.</title>
        <authorList>
            <person name="Jung M.-Y."/>
            <person name="Rhee S.-K."/>
        </authorList>
    </citation>
    <scope>NUCLEOTIDE SEQUENCE [LARGE SCALE GENOMIC DNA]</scope>
    <source>
        <strain evidence="4">MY3</strain>
    </source>
</reference>
<dbReference type="GO" id="GO:0046872">
    <property type="term" value="F:metal ion binding"/>
    <property type="evidence" value="ECO:0007669"/>
    <property type="project" value="UniProtKB-KW"/>
</dbReference>
<name>A0A654LW33_9ARCH</name>
<dbReference type="PANTHER" id="PTHR43279">
    <property type="entry name" value="CATECHOL-2,3-DIOXYGENASE"/>
    <property type="match status" value="1"/>
</dbReference>
<sequence>MDVDNPNEFVASPSLKVDHVHLKVSNIEESIGFYESILGLNVLEAQSSGNTAYLGPESTGEKLSALLILDQIDQDRGITDLSRERMEAGLYHFAILLPERKYLASFLQHFQKNTDPQFYDGMADHAVSESIYLHDPDYHGIEVYRDRKPSEWQWTGENKIYMVTEPLDVNNLLKQYGNEKWDGFPVRTTIGHVHLHVSNLTKTKKFYQQSLGLYHTASYPGAYFFAADKYHHHVATNTWLGTNILRNSANDHRKSGLEHFAISIDGDKGDLKKLKDHYELNGITIDEDTDDSDKQHESSFYTYDPDGIKIQILLKE</sequence>
<dbReference type="InterPro" id="IPR029068">
    <property type="entry name" value="Glyas_Bleomycin-R_OHBP_Dase"/>
</dbReference>
<dbReference type="InterPro" id="IPR018146">
    <property type="entry name" value="Glyoxalase_1_CS"/>
</dbReference>
<dbReference type="OrthoDB" id="37941at2157"/>
<dbReference type="GO" id="GO:0004462">
    <property type="term" value="F:lactoylglutathione lyase activity"/>
    <property type="evidence" value="ECO:0007669"/>
    <property type="project" value="InterPro"/>
</dbReference>
<dbReference type="InterPro" id="IPR004360">
    <property type="entry name" value="Glyas_Fos-R_dOase_dom"/>
</dbReference>
<feature type="domain" description="VOC" evidence="2">
    <location>
        <begin position="16"/>
        <end position="146"/>
    </location>
</feature>
<dbReference type="Pfam" id="PF00903">
    <property type="entry name" value="Glyoxalase"/>
    <property type="match status" value="2"/>
</dbReference>
<evidence type="ECO:0000313" key="3">
    <source>
        <dbReference type="EMBL" id="ALI35415.1"/>
    </source>
</evidence>
<keyword evidence="4" id="KW-1185">Reference proteome</keyword>
<dbReference type="AlphaFoldDB" id="A0A654LW33"/>
<dbReference type="EC" id="1.13.11.2" evidence="3"/>
<dbReference type="GO" id="GO:0018577">
    <property type="term" value="F:catechol 2,3-dioxygenase activity"/>
    <property type="evidence" value="ECO:0007669"/>
    <property type="project" value="UniProtKB-EC"/>
</dbReference>